<proteinExistence type="predicted"/>
<dbReference type="KEGG" id="bde:BDP_1249"/>
<dbReference type="AlphaFoldDB" id="D2QAN4"/>
<reference evidence="1 2" key="1">
    <citation type="journal article" date="2009" name="PLoS Genet.">
        <title>The Bifidobacterium dentium Bd1 genome sequence reflects its genetic adaptation to the human oral cavity.</title>
        <authorList>
            <person name="Ventura M."/>
            <person name="Turroni F."/>
            <person name="Zomer A."/>
            <person name="Foroni E."/>
            <person name="Giubellini V."/>
            <person name="Bottacini F."/>
            <person name="Canchaya C."/>
            <person name="Claesson M.J."/>
            <person name="He F."/>
            <person name="Mantzourani M."/>
            <person name="Mulas L."/>
            <person name="Ferrarini A."/>
            <person name="Gao B."/>
            <person name="Delledonne M."/>
            <person name="Henrissat B."/>
            <person name="Coutinho P."/>
            <person name="Oggioni M."/>
            <person name="Gupta R.S."/>
            <person name="Zhang Z."/>
            <person name="Beighton D."/>
            <person name="Fitzgerald G.F."/>
            <person name="O'Toole P.W."/>
            <person name="van Sinderen D."/>
        </authorList>
    </citation>
    <scope>NUCLEOTIDE SEQUENCE [LARGE SCALE GENOMIC DNA]</scope>
    <source>
        <strain evidence="2">ATCC 27534 / DSM 20436 / JCM 1195 / Bd1</strain>
    </source>
</reference>
<evidence type="ECO:0000313" key="2">
    <source>
        <dbReference type="Proteomes" id="UP000008693"/>
    </source>
</evidence>
<dbReference type="HOGENOM" id="CLU_646660_0_0_11"/>
<organism evidence="1 2">
    <name type="scientific">Bifidobacterium dentium (strain ATCC 27534 / DSM 20436 / JCM 1195 / Bd1)</name>
    <dbReference type="NCBI Taxonomy" id="401473"/>
    <lineage>
        <taxon>Bacteria</taxon>
        <taxon>Bacillati</taxon>
        <taxon>Actinomycetota</taxon>
        <taxon>Actinomycetes</taxon>
        <taxon>Bifidobacteriales</taxon>
        <taxon>Bifidobacteriaceae</taxon>
        <taxon>Bifidobacterium</taxon>
    </lineage>
</organism>
<gene>
    <name evidence="1" type="ordered locus">BDP_1249</name>
</gene>
<dbReference type="Proteomes" id="UP000008693">
    <property type="component" value="Chromosome"/>
</dbReference>
<accession>D2QAN4</accession>
<keyword evidence="2" id="KW-1185">Reference proteome</keyword>
<evidence type="ECO:0000313" key="1">
    <source>
        <dbReference type="EMBL" id="ADB09870.1"/>
    </source>
</evidence>
<dbReference type="STRING" id="401473.BDP_1249"/>
<name>D2QAN4_BIFDB</name>
<dbReference type="EMBL" id="CP001750">
    <property type="protein sequence ID" value="ADB09870.1"/>
    <property type="molecule type" value="Genomic_DNA"/>
</dbReference>
<sequence>MVETDARPYQCVDDLERSMLAKPNPCDWFQNSCDWRLRYYIAKTLREKYPDLTRDCANERSRLNTSSPIVWKLRDAFLGASNEREIPVIETWAERDARQSSVREWLLTLAGKGHTLRDENELRSLPPDFLTSLIKVVEEDPDARTHLYPGEEMVTPPPYIGYFLYRFLVPKEEREASRGSHPIAYWSTSEAWNRPMIVRLWSREDRHLDNRQFSKFLMTSVEDFLSKANAMASATYGLNESLRKRLAKARRERGEFIRVLSGDSGDPYIEQIRQIIASGGEWDTAKEKKRNYNRSTTRWGNYGNPAEMSELITQRNNLVIRTIKANPKLRHKFETLQIRVNKMKPGGRSPNIGKKGELERYLGFCFDVAQGTLPMRSIIELVLEKCEVLRPVNLGGAENRQSKIGNYSLADAAALEMERSFRDPQEEEW</sequence>
<protein>
    <submittedName>
        <fullName evidence="1">Uncharacterized protein</fullName>
    </submittedName>
</protein>